<evidence type="ECO:0000313" key="1">
    <source>
        <dbReference type="EMBL" id="MDT0607472.1"/>
    </source>
</evidence>
<gene>
    <name evidence="1" type="ORF">RM706_10545</name>
</gene>
<dbReference type="Proteomes" id="UP001255246">
    <property type="component" value="Unassembled WGS sequence"/>
</dbReference>
<sequence length="98" mass="11270">MKRIIVDYKRLDHSVAALLIDLYPHGYGDEDIIVLKKPGGELVEAVEVRTDDTIYLVKISKSLSNFISNFEENIEKELENTSENQFLEKEHSSDDDIE</sequence>
<name>A0ABU3AD88_9FLAO</name>
<comment type="caution">
    <text evidence="1">The sequence shown here is derived from an EMBL/GenBank/DDBJ whole genome shotgun (WGS) entry which is preliminary data.</text>
</comment>
<keyword evidence="2" id="KW-1185">Reference proteome</keyword>
<evidence type="ECO:0000313" key="2">
    <source>
        <dbReference type="Proteomes" id="UP001255246"/>
    </source>
</evidence>
<proteinExistence type="predicted"/>
<accession>A0ABU3AD88</accession>
<dbReference type="EMBL" id="JAVRHR010000002">
    <property type="protein sequence ID" value="MDT0607472.1"/>
    <property type="molecule type" value="Genomic_DNA"/>
</dbReference>
<dbReference type="RefSeq" id="WP_311351210.1">
    <property type="nucleotide sequence ID" value="NZ_JAVRHR010000002.1"/>
</dbReference>
<reference evidence="1 2" key="1">
    <citation type="submission" date="2023-09" db="EMBL/GenBank/DDBJ databases">
        <authorList>
            <person name="Rey-Velasco X."/>
        </authorList>
    </citation>
    <scope>NUCLEOTIDE SEQUENCE [LARGE SCALE GENOMIC DNA]</scope>
    <source>
        <strain evidence="1 2">F388</strain>
    </source>
</reference>
<organism evidence="1 2">
    <name type="scientific">Croceitalea rosinachiae</name>
    <dbReference type="NCBI Taxonomy" id="3075596"/>
    <lineage>
        <taxon>Bacteria</taxon>
        <taxon>Pseudomonadati</taxon>
        <taxon>Bacteroidota</taxon>
        <taxon>Flavobacteriia</taxon>
        <taxon>Flavobacteriales</taxon>
        <taxon>Flavobacteriaceae</taxon>
        <taxon>Croceitalea</taxon>
    </lineage>
</organism>
<protein>
    <submittedName>
        <fullName evidence="1">Uncharacterized protein</fullName>
    </submittedName>
</protein>